<dbReference type="Pfam" id="PF07691">
    <property type="entry name" value="PA14"/>
    <property type="match status" value="1"/>
</dbReference>
<reference evidence="2 3" key="1">
    <citation type="submission" date="2018-01" db="EMBL/GenBank/DDBJ databases">
        <title>Complete genome sequence of Flavivirga eckloniae ECD14 isolated from seaweed Ecklonia cava.</title>
        <authorList>
            <person name="Lee J.H."/>
            <person name="Baik K.S."/>
            <person name="Seong C.N."/>
        </authorList>
    </citation>
    <scope>NUCLEOTIDE SEQUENCE [LARGE SCALE GENOMIC DNA]</scope>
    <source>
        <strain evidence="2 3">ECD14</strain>
    </source>
</reference>
<dbReference type="GO" id="GO:0016787">
    <property type="term" value="F:hydrolase activity"/>
    <property type="evidence" value="ECO:0007669"/>
    <property type="project" value="UniProtKB-ARBA"/>
</dbReference>
<dbReference type="InterPro" id="IPR011658">
    <property type="entry name" value="PA14_dom"/>
</dbReference>
<sequence>MNYFKYLIMTIGFFSLWSCSTKKTSKETQKAKHVVVIGFDGLSPDGLKHANTPTFDKLMQEGAYSLQARAVLPTSSSTNWASMIMGVGPEQHGITSNSWDKHNLVLPTVAQSEDFFFPSIFHLIDTQIENAEIGVIYHWKEFGRLFEKNTVDYDVNSKTEDETAALASEYIKTKNPTFTFVHFDHIDHAGHEYGHGTDHYYESVEKADSLLAVLINTIKTSDIANETMVIVSSDHGGLGKGHGGESLQEVEIPFIIWGKSVKKDYKITAPVYQYDNAATVAHILNLKKPFAWIGRPVKHAFEGFNETVKYPVTERLEPPVILPKSEGYKKAGGLFNNEVTVTIENLNTVTGDIFYTTDGSLPTKASKKYNTPFSIKENTVLKSAFYINGKISSVVSEAFFRIKDEDYKAPIHYDIFYSGNDLANIPSIRNKKPDVSGSCFEMTSEEIKEKVKKHSTVRFTTNITITEEGKYTFYTRSDDGSKLWINDDEVVNNDGDHGVKERKGSVHLKPGVYPLTLTWFNGEGGFWLDTYYKSNTINKQMIPTTILSSN</sequence>
<dbReference type="SMART" id="SM00758">
    <property type="entry name" value="PA14"/>
    <property type="match status" value="1"/>
</dbReference>
<protein>
    <recommendedName>
        <fullName evidence="1">PA14 domain-containing protein</fullName>
    </recommendedName>
</protein>
<dbReference type="AlphaFoldDB" id="A0A2K9PU25"/>
<dbReference type="OrthoDB" id="279982at2"/>
<dbReference type="KEGG" id="fek:C1H87_18320"/>
<dbReference type="InterPro" id="IPR017850">
    <property type="entry name" value="Alkaline_phosphatase_core_sf"/>
</dbReference>
<dbReference type="InterPro" id="IPR037524">
    <property type="entry name" value="PA14/GLEYA"/>
</dbReference>
<gene>
    <name evidence="2" type="ORF">C1H87_18320</name>
</gene>
<dbReference type="InterPro" id="IPR002591">
    <property type="entry name" value="Phosphodiest/P_Trfase"/>
</dbReference>
<dbReference type="SUPFAM" id="SSF56988">
    <property type="entry name" value="Anthrax protective antigen"/>
    <property type="match status" value="1"/>
</dbReference>
<dbReference type="Gene3D" id="3.40.720.10">
    <property type="entry name" value="Alkaline Phosphatase, subunit A"/>
    <property type="match status" value="1"/>
</dbReference>
<name>A0A2K9PU25_9FLAO</name>
<evidence type="ECO:0000259" key="1">
    <source>
        <dbReference type="PROSITE" id="PS51820"/>
    </source>
</evidence>
<dbReference type="SUPFAM" id="SSF53649">
    <property type="entry name" value="Alkaline phosphatase-like"/>
    <property type="match status" value="1"/>
</dbReference>
<dbReference type="RefSeq" id="WP_102757207.1">
    <property type="nucleotide sequence ID" value="NZ_CP025791.1"/>
</dbReference>
<organism evidence="2 3">
    <name type="scientific">Flavivirga eckloniae</name>
    <dbReference type="NCBI Taxonomy" id="1803846"/>
    <lineage>
        <taxon>Bacteria</taxon>
        <taxon>Pseudomonadati</taxon>
        <taxon>Bacteroidota</taxon>
        <taxon>Flavobacteriia</taxon>
        <taxon>Flavobacteriales</taxon>
        <taxon>Flavobacteriaceae</taxon>
        <taxon>Flavivirga</taxon>
    </lineage>
</organism>
<keyword evidence="3" id="KW-1185">Reference proteome</keyword>
<evidence type="ECO:0000313" key="3">
    <source>
        <dbReference type="Proteomes" id="UP000235826"/>
    </source>
</evidence>
<dbReference type="Gene3D" id="3.90.182.10">
    <property type="entry name" value="Toxin - Anthrax Protective Antigen,domain 1"/>
    <property type="match status" value="1"/>
</dbReference>
<dbReference type="PANTHER" id="PTHR10151">
    <property type="entry name" value="ECTONUCLEOTIDE PYROPHOSPHATASE/PHOSPHODIESTERASE"/>
    <property type="match status" value="1"/>
</dbReference>
<dbReference type="Pfam" id="PF01663">
    <property type="entry name" value="Phosphodiest"/>
    <property type="match status" value="2"/>
</dbReference>
<proteinExistence type="predicted"/>
<dbReference type="InterPro" id="IPR059177">
    <property type="entry name" value="GH29D-like_dom"/>
</dbReference>
<dbReference type="Pfam" id="PF13290">
    <property type="entry name" value="CHB_HEX_C_1"/>
    <property type="match status" value="1"/>
</dbReference>
<dbReference type="CDD" id="cd00016">
    <property type="entry name" value="ALP_like"/>
    <property type="match status" value="1"/>
</dbReference>
<dbReference type="Proteomes" id="UP000235826">
    <property type="component" value="Chromosome"/>
</dbReference>
<dbReference type="PROSITE" id="PS51820">
    <property type="entry name" value="PA14"/>
    <property type="match status" value="1"/>
</dbReference>
<evidence type="ECO:0000313" key="2">
    <source>
        <dbReference type="EMBL" id="AUP80561.1"/>
    </source>
</evidence>
<accession>A0A2K9PU25</accession>
<dbReference type="PANTHER" id="PTHR10151:SF120">
    <property type="entry name" value="BIS(5'-ADENOSYL)-TRIPHOSPHATASE"/>
    <property type="match status" value="1"/>
</dbReference>
<feature type="domain" description="PA14" evidence="1">
    <location>
        <begin position="406"/>
        <end position="546"/>
    </location>
</feature>
<dbReference type="EMBL" id="CP025791">
    <property type="protein sequence ID" value="AUP80561.1"/>
    <property type="molecule type" value="Genomic_DNA"/>
</dbReference>